<reference evidence="2 3" key="1">
    <citation type="submission" date="2020-08" db="EMBL/GenBank/DDBJ databases">
        <authorList>
            <person name="Newling K."/>
            <person name="Davey J."/>
            <person name="Forrester S."/>
        </authorList>
    </citation>
    <scope>NUCLEOTIDE SEQUENCE [LARGE SCALE GENOMIC DNA]</scope>
    <source>
        <strain evidence="3">Crithidia deanei Carvalho (ATCC PRA-265)</strain>
    </source>
</reference>
<name>A0A7G2CL19_9TRYP</name>
<protein>
    <submittedName>
        <fullName evidence="2">Uncharacterized protein</fullName>
    </submittedName>
</protein>
<sequence>MRWRWENTPRVDAAGDTAGDKSGTSGKGAKKEKKTDKGKPPPLSEEEARHLATLAALPAENIFLSDEETTPFVDFFILKGMLQHSALYHGVQTHVPPSPEHRTTTVLWEAPLTVPSLDKATLVSPVPPFILAEVNAANAASAGATSGSKGTATPPPVEEKPVEVVRSPRSALQHTIETEMAIYERRYTEECAAKGNREKAAQLEKDMTLLLEKEGSTKAAQDVYTEMEDELNTRQTRILQRVAALEKVLNIKEETPEKK</sequence>
<feature type="compositionally biased region" description="Low complexity" evidence="1">
    <location>
        <begin position="142"/>
        <end position="152"/>
    </location>
</feature>
<dbReference type="AlphaFoldDB" id="A0A7G2CL19"/>
<evidence type="ECO:0000313" key="3">
    <source>
        <dbReference type="Proteomes" id="UP000515908"/>
    </source>
</evidence>
<feature type="region of interest" description="Disordered" evidence="1">
    <location>
        <begin position="142"/>
        <end position="161"/>
    </location>
</feature>
<gene>
    <name evidence="2" type="ORF">ADEAN_000763400</name>
</gene>
<proteinExistence type="predicted"/>
<dbReference type="EMBL" id="LR877160">
    <property type="protein sequence ID" value="CAD2220119.1"/>
    <property type="molecule type" value="Genomic_DNA"/>
</dbReference>
<evidence type="ECO:0000313" key="2">
    <source>
        <dbReference type="EMBL" id="CAD2220119.1"/>
    </source>
</evidence>
<feature type="region of interest" description="Disordered" evidence="1">
    <location>
        <begin position="1"/>
        <end position="47"/>
    </location>
</feature>
<accession>A0A7G2CL19</accession>
<organism evidence="2 3">
    <name type="scientific">Angomonas deanei</name>
    <dbReference type="NCBI Taxonomy" id="59799"/>
    <lineage>
        <taxon>Eukaryota</taxon>
        <taxon>Discoba</taxon>
        <taxon>Euglenozoa</taxon>
        <taxon>Kinetoplastea</taxon>
        <taxon>Metakinetoplastina</taxon>
        <taxon>Trypanosomatida</taxon>
        <taxon>Trypanosomatidae</taxon>
        <taxon>Strigomonadinae</taxon>
        <taxon>Angomonas</taxon>
    </lineage>
</organism>
<dbReference type="Proteomes" id="UP000515908">
    <property type="component" value="Chromosome 16"/>
</dbReference>
<keyword evidence="3" id="KW-1185">Reference proteome</keyword>
<evidence type="ECO:0000256" key="1">
    <source>
        <dbReference type="SAM" id="MobiDB-lite"/>
    </source>
</evidence>
<dbReference type="VEuPathDB" id="TriTrypDB:ADEAN_000763400"/>